<evidence type="ECO:0000313" key="14">
    <source>
        <dbReference type="EMBL" id="AXV67229.1"/>
    </source>
</evidence>
<organism evidence="14 15">
    <name type="scientific">Pseudoalteromonas lipolytica</name>
    <dbReference type="NCBI Taxonomy" id="570156"/>
    <lineage>
        <taxon>Bacteria</taxon>
        <taxon>Pseudomonadati</taxon>
        <taxon>Pseudomonadota</taxon>
        <taxon>Gammaproteobacteria</taxon>
        <taxon>Alteromonadales</taxon>
        <taxon>Pseudoalteromonadaceae</taxon>
        <taxon>Pseudoalteromonas</taxon>
    </lineage>
</organism>
<feature type="transmembrane region" description="Helical" evidence="12">
    <location>
        <begin position="179"/>
        <end position="198"/>
    </location>
</feature>
<evidence type="ECO:0000256" key="4">
    <source>
        <dbReference type="ARBA" id="ARBA00022500"/>
    </source>
</evidence>
<dbReference type="KEGG" id="pdj:D0907_18090"/>
<evidence type="ECO:0000256" key="3">
    <source>
        <dbReference type="ARBA" id="ARBA00022481"/>
    </source>
</evidence>
<keyword evidence="4" id="KW-0145">Chemotaxis</keyword>
<dbReference type="CDD" id="cd00130">
    <property type="entry name" value="PAS"/>
    <property type="match status" value="1"/>
</dbReference>
<keyword evidence="5" id="KW-0997">Cell inner membrane</keyword>
<gene>
    <name evidence="14" type="ORF">D0907_18090</name>
</gene>
<keyword evidence="6 12" id="KW-0812">Transmembrane</keyword>
<comment type="subcellular location">
    <subcellularLocation>
        <location evidence="1">Cell inner membrane</location>
        <topology evidence="1">Multi-pass membrane protein</topology>
    </subcellularLocation>
</comment>
<sequence>MDDFYVIKAKITNNEVKFSESDILLSTTDLKSHITYANKDFCKIAGFDLDEMKGKPHNLVRHPDMPKLAFADLWKHLQNGQSWMGPVKNRCKNGDYYWVNAFATPIRDENNRTIEYQSVRTKPNDDVVARASSEYKKINDGQKSRALSKKYDVTLFISILLAACFVTALASVLINGFEILNTVLLIVLATINSLMFFWRRRYTQLISKAKDIYNNPLMAYLYSGTNDDIGYLNLAFEMQQAKLKAIVGRVNDVTMGVNNNAIQCAETGHHVTELLSKQADEVSQIVIATEQMSASINDLSSSTTDTSQAAETAMKSTEQGSQAVQQTINSINELDKKLHSASEQVVNLVEGNKHIVSILSEINAIAEQTNLLALNAAIESARAGEQGRGFAVVAGEVRALASRTQQSTEEINTVLNRLTGASKEAQNAMSDGLKLSSESVSLAHKSGESLQHINAQSVKLSELNSIISQAISDQLAASQAIAANISAAQDFAHECTSLGHSAQQLCEGLLSKVTEQTALINQFK</sequence>
<name>A0AAD0S4C2_9GAMM</name>
<dbReference type="InterPro" id="IPR004090">
    <property type="entry name" value="Chemotax_Me-accpt_rcpt"/>
</dbReference>
<dbReference type="GO" id="GO:0004888">
    <property type="term" value="F:transmembrane signaling receptor activity"/>
    <property type="evidence" value="ECO:0007669"/>
    <property type="project" value="InterPro"/>
</dbReference>
<keyword evidence="9 11" id="KW-0807">Transducer</keyword>
<comment type="similarity">
    <text evidence="10">Belongs to the methyl-accepting chemotaxis (MCP) protein family.</text>
</comment>
<geneLocation type="plasmid" evidence="14 15">
    <name>unnamed1</name>
</geneLocation>
<dbReference type="Pfam" id="PF00015">
    <property type="entry name" value="MCPsignal"/>
    <property type="match status" value="1"/>
</dbReference>
<dbReference type="InterPro" id="IPR001610">
    <property type="entry name" value="PAC"/>
</dbReference>
<reference evidence="14 15" key="1">
    <citation type="submission" date="2018-08" db="EMBL/GenBank/DDBJ databases">
        <title>Draft genome sequence of Pseudoalteromonas donghaensis HJ51.</title>
        <authorList>
            <person name="Oh J."/>
            <person name="Roh D."/>
        </authorList>
    </citation>
    <scope>NUCLEOTIDE SEQUENCE [LARGE SCALE GENOMIC DNA]</scope>
    <source>
        <strain evidence="14 15">HJ51</strain>
        <plasmid evidence="14 15">unnamed1</plasmid>
    </source>
</reference>
<feature type="domain" description="Methyl-accepting transducer" evidence="13">
    <location>
        <begin position="253"/>
        <end position="489"/>
    </location>
</feature>
<dbReference type="InterPro" id="IPR004089">
    <property type="entry name" value="MCPsignal_dom"/>
</dbReference>
<evidence type="ECO:0000256" key="5">
    <source>
        <dbReference type="ARBA" id="ARBA00022519"/>
    </source>
</evidence>
<dbReference type="SUPFAM" id="SSF58104">
    <property type="entry name" value="Methyl-accepting chemotaxis protein (MCP) signaling domain"/>
    <property type="match status" value="1"/>
</dbReference>
<dbReference type="GO" id="GO:0007165">
    <property type="term" value="P:signal transduction"/>
    <property type="evidence" value="ECO:0007669"/>
    <property type="project" value="UniProtKB-KW"/>
</dbReference>
<dbReference type="Gene3D" id="3.30.450.20">
    <property type="entry name" value="PAS domain"/>
    <property type="match status" value="1"/>
</dbReference>
<dbReference type="CDD" id="cd11386">
    <property type="entry name" value="MCP_signal"/>
    <property type="match status" value="1"/>
</dbReference>
<evidence type="ECO:0000256" key="12">
    <source>
        <dbReference type="SAM" id="Phobius"/>
    </source>
</evidence>
<keyword evidence="7 12" id="KW-1133">Transmembrane helix</keyword>
<evidence type="ECO:0000313" key="15">
    <source>
        <dbReference type="Proteomes" id="UP000264605"/>
    </source>
</evidence>
<keyword evidence="8 12" id="KW-0472">Membrane</keyword>
<dbReference type="SUPFAM" id="SSF55785">
    <property type="entry name" value="PYP-like sensor domain (PAS domain)"/>
    <property type="match status" value="1"/>
</dbReference>
<dbReference type="Pfam" id="PF08447">
    <property type="entry name" value="PAS_3"/>
    <property type="match status" value="1"/>
</dbReference>
<evidence type="ECO:0000256" key="8">
    <source>
        <dbReference type="ARBA" id="ARBA00023136"/>
    </source>
</evidence>
<evidence type="ECO:0000259" key="13">
    <source>
        <dbReference type="PROSITE" id="PS50111"/>
    </source>
</evidence>
<keyword evidence="3" id="KW-0488">Methylation</keyword>
<keyword evidence="2" id="KW-1003">Cell membrane</keyword>
<evidence type="ECO:0000256" key="7">
    <source>
        <dbReference type="ARBA" id="ARBA00022989"/>
    </source>
</evidence>
<evidence type="ECO:0000256" key="6">
    <source>
        <dbReference type="ARBA" id="ARBA00022692"/>
    </source>
</evidence>
<dbReference type="FunFam" id="1.10.287.950:FF:000001">
    <property type="entry name" value="Methyl-accepting chemotaxis sensory transducer"/>
    <property type="match status" value="1"/>
</dbReference>
<dbReference type="GO" id="GO:0005886">
    <property type="term" value="C:plasma membrane"/>
    <property type="evidence" value="ECO:0007669"/>
    <property type="project" value="UniProtKB-SubCell"/>
</dbReference>
<dbReference type="Gene3D" id="1.10.287.950">
    <property type="entry name" value="Methyl-accepting chemotaxis protein"/>
    <property type="match status" value="1"/>
</dbReference>
<protein>
    <submittedName>
        <fullName evidence="14">PAS domain S-box protein</fullName>
    </submittedName>
</protein>
<dbReference type="EMBL" id="CP032091">
    <property type="protein sequence ID" value="AXV67229.1"/>
    <property type="molecule type" value="Genomic_DNA"/>
</dbReference>
<dbReference type="AlphaFoldDB" id="A0AAD0S4C2"/>
<dbReference type="SMART" id="SM00086">
    <property type="entry name" value="PAC"/>
    <property type="match status" value="1"/>
</dbReference>
<dbReference type="InterPro" id="IPR000014">
    <property type="entry name" value="PAS"/>
</dbReference>
<dbReference type="NCBIfam" id="TIGR00229">
    <property type="entry name" value="sensory_box"/>
    <property type="match status" value="1"/>
</dbReference>
<dbReference type="InterPro" id="IPR013655">
    <property type="entry name" value="PAS_fold_3"/>
</dbReference>
<evidence type="ECO:0000256" key="1">
    <source>
        <dbReference type="ARBA" id="ARBA00004429"/>
    </source>
</evidence>
<evidence type="ECO:0000256" key="2">
    <source>
        <dbReference type="ARBA" id="ARBA00022475"/>
    </source>
</evidence>
<proteinExistence type="inferred from homology"/>
<dbReference type="GO" id="GO:0052131">
    <property type="term" value="P:positive aerotaxis"/>
    <property type="evidence" value="ECO:0007669"/>
    <property type="project" value="UniProtKB-ARBA"/>
</dbReference>
<evidence type="ECO:0000256" key="10">
    <source>
        <dbReference type="ARBA" id="ARBA00029447"/>
    </source>
</evidence>
<dbReference type="PANTHER" id="PTHR32089">
    <property type="entry name" value="METHYL-ACCEPTING CHEMOTAXIS PROTEIN MCPB"/>
    <property type="match status" value="1"/>
</dbReference>
<dbReference type="Proteomes" id="UP000264605">
    <property type="component" value="Plasmid unnamed1"/>
</dbReference>
<accession>A0AAD0S4C2</accession>
<dbReference type="FunFam" id="3.30.450.20:FF:000046">
    <property type="entry name" value="Aerotaxis sensor receptor"/>
    <property type="match status" value="1"/>
</dbReference>
<dbReference type="InterPro" id="IPR035965">
    <property type="entry name" value="PAS-like_dom_sf"/>
</dbReference>
<dbReference type="SMART" id="SM00283">
    <property type="entry name" value="MA"/>
    <property type="match status" value="1"/>
</dbReference>
<keyword evidence="14" id="KW-0614">Plasmid</keyword>
<evidence type="ECO:0000256" key="9">
    <source>
        <dbReference type="ARBA" id="ARBA00023224"/>
    </source>
</evidence>
<feature type="transmembrane region" description="Helical" evidence="12">
    <location>
        <begin position="153"/>
        <end position="173"/>
    </location>
</feature>
<dbReference type="PRINTS" id="PR00260">
    <property type="entry name" value="CHEMTRNSDUCR"/>
</dbReference>
<dbReference type="PROSITE" id="PS50111">
    <property type="entry name" value="CHEMOTAXIS_TRANSDUC_2"/>
    <property type="match status" value="1"/>
</dbReference>
<dbReference type="PANTHER" id="PTHR32089:SF112">
    <property type="entry name" value="LYSOZYME-LIKE PROTEIN-RELATED"/>
    <property type="match status" value="1"/>
</dbReference>
<evidence type="ECO:0000256" key="11">
    <source>
        <dbReference type="PROSITE-ProRule" id="PRU00284"/>
    </source>
</evidence>